<reference evidence="9" key="1">
    <citation type="submission" date="2018-04" db="EMBL/GenBank/DDBJ databases">
        <authorList>
            <person name="Cornet L."/>
        </authorList>
    </citation>
    <scope>NUCLEOTIDE SEQUENCE [LARGE SCALE GENOMIC DNA]</scope>
</reference>
<name>A0A2W4UTB0_9CYAN</name>
<gene>
    <name evidence="8" type="ORF">DCF25_06965</name>
</gene>
<evidence type="ECO:0000259" key="5">
    <source>
        <dbReference type="Pfam" id="PF25881"/>
    </source>
</evidence>
<dbReference type="EMBL" id="QBMC01000032">
    <property type="protein sequence ID" value="PZO20219.1"/>
    <property type="molecule type" value="Genomic_DNA"/>
</dbReference>
<comment type="similarity">
    <text evidence="2">Belongs to the membrane fusion protein (MFP) (TC 8.A.1) family.</text>
</comment>
<dbReference type="SUPFAM" id="SSF111369">
    <property type="entry name" value="HlyD-like secretion proteins"/>
    <property type="match status" value="2"/>
</dbReference>
<organism evidence="8 9">
    <name type="scientific">Leptolyngbya foveolarum</name>
    <dbReference type="NCBI Taxonomy" id="47253"/>
    <lineage>
        <taxon>Bacteria</taxon>
        <taxon>Bacillati</taxon>
        <taxon>Cyanobacteriota</taxon>
        <taxon>Cyanophyceae</taxon>
        <taxon>Leptolyngbyales</taxon>
        <taxon>Leptolyngbyaceae</taxon>
        <taxon>Leptolyngbya group</taxon>
        <taxon>Leptolyngbya</taxon>
    </lineage>
</organism>
<comment type="caution">
    <text evidence="8">The sequence shown here is derived from an EMBL/GenBank/DDBJ whole genome shotgun (WGS) entry which is preliminary data.</text>
</comment>
<evidence type="ECO:0000259" key="7">
    <source>
        <dbReference type="Pfam" id="PF25967"/>
    </source>
</evidence>
<comment type="subcellular location">
    <subcellularLocation>
        <location evidence="1">Cell envelope</location>
    </subcellularLocation>
</comment>
<dbReference type="GO" id="GO:0016020">
    <property type="term" value="C:membrane"/>
    <property type="evidence" value="ECO:0007669"/>
    <property type="project" value="InterPro"/>
</dbReference>
<evidence type="ECO:0000256" key="2">
    <source>
        <dbReference type="ARBA" id="ARBA00009477"/>
    </source>
</evidence>
<dbReference type="AlphaFoldDB" id="A0A2W4UTB0"/>
<keyword evidence="3 4" id="KW-0175">Coiled coil</keyword>
<protein>
    <submittedName>
        <fullName evidence="8">Efflux transporter periplasmic adaptor subunit</fullName>
    </submittedName>
</protein>
<dbReference type="InterPro" id="IPR059052">
    <property type="entry name" value="HH_YbhG-like"/>
</dbReference>
<dbReference type="Gene3D" id="2.40.30.170">
    <property type="match status" value="1"/>
</dbReference>
<dbReference type="PANTHER" id="PTHR32347:SF14">
    <property type="entry name" value="EFFLUX SYSTEM COMPONENT YKNX-RELATED"/>
    <property type="match status" value="1"/>
</dbReference>
<dbReference type="InterPro" id="IPR058792">
    <property type="entry name" value="Beta-barrel_RND_2"/>
</dbReference>
<evidence type="ECO:0000256" key="3">
    <source>
        <dbReference type="ARBA" id="ARBA00023054"/>
    </source>
</evidence>
<accession>A0A2W4UTB0</accession>
<dbReference type="GO" id="GO:0022857">
    <property type="term" value="F:transmembrane transporter activity"/>
    <property type="evidence" value="ECO:0007669"/>
    <property type="project" value="InterPro"/>
</dbReference>
<feature type="domain" description="Multidrug resistance protein MdtA-like C-terminal permuted SH3" evidence="7">
    <location>
        <begin position="372"/>
        <end position="429"/>
    </location>
</feature>
<dbReference type="NCBIfam" id="TIGR01730">
    <property type="entry name" value="RND_mfp"/>
    <property type="match status" value="1"/>
</dbReference>
<feature type="domain" description="CusB-like beta-barrel" evidence="6">
    <location>
        <begin position="292"/>
        <end position="367"/>
    </location>
</feature>
<dbReference type="InterPro" id="IPR050465">
    <property type="entry name" value="UPF0194_transport"/>
</dbReference>
<evidence type="ECO:0000313" key="8">
    <source>
        <dbReference type="EMBL" id="PZO20219.1"/>
    </source>
</evidence>
<dbReference type="GO" id="GO:0030313">
    <property type="term" value="C:cell envelope"/>
    <property type="evidence" value="ECO:0007669"/>
    <property type="project" value="UniProtKB-SubCell"/>
</dbReference>
<evidence type="ECO:0000256" key="4">
    <source>
        <dbReference type="SAM" id="Coils"/>
    </source>
</evidence>
<dbReference type="Gene3D" id="2.40.420.20">
    <property type="match status" value="1"/>
</dbReference>
<dbReference type="Gene3D" id="2.40.50.100">
    <property type="match status" value="2"/>
</dbReference>
<dbReference type="InterPro" id="IPR006143">
    <property type="entry name" value="RND_pump_MFP"/>
</dbReference>
<proteinExistence type="inferred from homology"/>
<dbReference type="Pfam" id="PF25967">
    <property type="entry name" value="RND-MFP_C"/>
    <property type="match status" value="1"/>
</dbReference>
<evidence type="ECO:0000313" key="9">
    <source>
        <dbReference type="Proteomes" id="UP000249354"/>
    </source>
</evidence>
<feature type="domain" description="YbhG-like alpha-helical hairpin" evidence="5">
    <location>
        <begin position="101"/>
        <end position="244"/>
    </location>
</feature>
<dbReference type="Pfam" id="PF25954">
    <property type="entry name" value="Beta-barrel_RND_2"/>
    <property type="match status" value="1"/>
</dbReference>
<dbReference type="InterPro" id="IPR058627">
    <property type="entry name" value="MdtA-like_C"/>
</dbReference>
<dbReference type="Gene3D" id="1.10.287.470">
    <property type="entry name" value="Helix hairpin bin"/>
    <property type="match status" value="2"/>
</dbReference>
<evidence type="ECO:0000256" key="1">
    <source>
        <dbReference type="ARBA" id="ARBA00004196"/>
    </source>
</evidence>
<dbReference type="Pfam" id="PF25881">
    <property type="entry name" value="HH_YBHG"/>
    <property type="match status" value="1"/>
</dbReference>
<reference evidence="8 9" key="2">
    <citation type="submission" date="2018-06" db="EMBL/GenBank/DDBJ databases">
        <title>Metagenomic assembly of (sub)arctic Cyanobacteria and their associated microbiome from non-axenic cultures.</title>
        <authorList>
            <person name="Baurain D."/>
        </authorList>
    </citation>
    <scope>NUCLEOTIDE SEQUENCE [LARGE SCALE GENOMIC DNA]</scope>
    <source>
        <strain evidence="8">ULC129bin1</strain>
    </source>
</reference>
<feature type="coiled-coil region" evidence="4">
    <location>
        <begin position="136"/>
        <end position="248"/>
    </location>
</feature>
<dbReference type="PRINTS" id="PR01490">
    <property type="entry name" value="RTXTOXIND"/>
</dbReference>
<evidence type="ECO:0000259" key="6">
    <source>
        <dbReference type="Pfam" id="PF25954"/>
    </source>
</evidence>
<sequence length="444" mass="47488">MSSLSLRAIKRPGRWLIGLGLVGLIAFGAIALVRRSSQPDYDLSELTVEVNKDAITVRITASGTIEPVRSVNLSPKTAGTVEELYVEQGDQVEKGQVIARMDNEQINAQIVQSKAGVAEARAQLDEALRGPTSTDIRQVEASVSQTRAQLEDARARLALAEDEATRDQSLFNRGAISRSDLDRVLSDRRSANANLDQAFARLAEAEQRLVDAQNGSESETIAQAEARLSRAQGQLQSAQAQLADTEIRTPFAGIITQRFASEGAFVTPTATASDVTSATSTAIVALASGLEVIAEVSEADINKIRVGQSVEIQADAFPEEVFEGQVKLIAPEAIERQNVTVFQVRVALLTGTNQLRSNMNTTVSFIGDQLDDALVIPAVAVITQSGETGVLVPDDAGQAQFMPVVLGSQVGDRIQVVDGLESGDRVFIDLPPGQSLENLTFGRR</sequence>
<dbReference type="PANTHER" id="PTHR32347">
    <property type="entry name" value="EFFLUX SYSTEM COMPONENT YKNX-RELATED"/>
    <property type="match status" value="1"/>
</dbReference>
<dbReference type="Proteomes" id="UP000249354">
    <property type="component" value="Unassembled WGS sequence"/>
</dbReference>